<name>A0A016TE00_9BILA</name>
<dbReference type="Proteomes" id="UP000024635">
    <property type="component" value="Unassembled WGS sequence"/>
</dbReference>
<accession>A0A016TE00</accession>
<protein>
    <submittedName>
        <fullName evidence="1">Uncharacterized protein</fullName>
    </submittedName>
</protein>
<organism evidence="1 2">
    <name type="scientific">Ancylostoma ceylanicum</name>
    <dbReference type="NCBI Taxonomy" id="53326"/>
    <lineage>
        <taxon>Eukaryota</taxon>
        <taxon>Metazoa</taxon>
        <taxon>Ecdysozoa</taxon>
        <taxon>Nematoda</taxon>
        <taxon>Chromadorea</taxon>
        <taxon>Rhabditida</taxon>
        <taxon>Rhabditina</taxon>
        <taxon>Rhabditomorpha</taxon>
        <taxon>Strongyloidea</taxon>
        <taxon>Ancylostomatidae</taxon>
        <taxon>Ancylostomatinae</taxon>
        <taxon>Ancylostoma</taxon>
    </lineage>
</organism>
<keyword evidence="2" id="KW-1185">Reference proteome</keyword>
<gene>
    <name evidence="1" type="primary">Acey_s0109.g100</name>
    <name evidence="1" type="ORF">Y032_0109g100</name>
</gene>
<reference evidence="2" key="1">
    <citation type="journal article" date="2015" name="Nat. Genet.">
        <title>The genome and transcriptome of the zoonotic hookworm Ancylostoma ceylanicum identify infection-specific gene families.</title>
        <authorList>
            <person name="Schwarz E.M."/>
            <person name="Hu Y."/>
            <person name="Antoshechkin I."/>
            <person name="Miller M.M."/>
            <person name="Sternberg P.W."/>
            <person name="Aroian R.V."/>
        </authorList>
    </citation>
    <scope>NUCLEOTIDE SEQUENCE</scope>
    <source>
        <strain evidence="2">HY135</strain>
    </source>
</reference>
<dbReference type="AlphaFoldDB" id="A0A016TE00"/>
<comment type="caution">
    <text evidence="1">The sequence shown here is derived from an EMBL/GenBank/DDBJ whole genome shotgun (WGS) entry which is preliminary data.</text>
</comment>
<dbReference type="EMBL" id="JARK01001445">
    <property type="protein sequence ID" value="EYC01169.1"/>
    <property type="molecule type" value="Genomic_DNA"/>
</dbReference>
<evidence type="ECO:0000313" key="1">
    <source>
        <dbReference type="EMBL" id="EYC01169.1"/>
    </source>
</evidence>
<sequence length="67" mass="7510">MAAIVRPDVFVPQTYYRTLTGLKNFPLPHLEIAPLVSITSGDFNEILDDVIFYSSYSSRFGIIVATK</sequence>
<evidence type="ECO:0000313" key="2">
    <source>
        <dbReference type="Proteomes" id="UP000024635"/>
    </source>
</evidence>
<proteinExistence type="predicted"/>